<name>A0A9D5HDW5_9LILI</name>
<dbReference type="PANTHER" id="PTHR36743:SF1">
    <property type="entry name" value="OS04G0495300 PROTEIN"/>
    <property type="match status" value="1"/>
</dbReference>
<dbReference type="OrthoDB" id="1885878at2759"/>
<protein>
    <submittedName>
        <fullName evidence="1">Uncharacterized protein</fullName>
    </submittedName>
</protein>
<proteinExistence type="predicted"/>
<reference evidence="1" key="2">
    <citation type="journal article" date="2022" name="Hortic Res">
        <title>The genome of Dioscorea zingiberensis sheds light on the biosynthesis, origin and evolution of the medicinally important diosgenin saponins.</title>
        <authorList>
            <person name="Li Y."/>
            <person name="Tan C."/>
            <person name="Li Z."/>
            <person name="Guo J."/>
            <person name="Li S."/>
            <person name="Chen X."/>
            <person name="Wang C."/>
            <person name="Dai X."/>
            <person name="Yang H."/>
            <person name="Song W."/>
            <person name="Hou L."/>
            <person name="Xu J."/>
            <person name="Tong Z."/>
            <person name="Xu A."/>
            <person name="Yuan X."/>
            <person name="Wang W."/>
            <person name="Yang Q."/>
            <person name="Chen L."/>
            <person name="Sun Z."/>
            <person name="Wang K."/>
            <person name="Pan B."/>
            <person name="Chen J."/>
            <person name="Bao Y."/>
            <person name="Liu F."/>
            <person name="Qi X."/>
            <person name="Gang D.R."/>
            <person name="Wen J."/>
            <person name="Li J."/>
        </authorList>
    </citation>
    <scope>NUCLEOTIDE SEQUENCE</scope>
    <source>
        <strain evidence="1">Dzin_1.0</strain>
    </source>
</reference>
<dbReference type="PANTHER" id="PTHR36743">
    <property type="entry name" value="OS04G0495300 PROTEIN"/>
    <property type="match status" value="1"/>
</dbReference>
<reference evidence="1" key="1">
    <citation type="submission" date="2021-03" db="EMBL/GenBank/DDBJ databases">
        <authorList>
            <person name="Li Z."/>
            <person name="Yang C."/>
        </authorList>
    </citation>
    <scope>NUCLEOTIDE SEQUENCE</scope>
    <source>
        <strain evidence="1">Dzin_1.0</strain>
        <tissue evidence="1">Leaf</tissue>
    </source>
</reference>
<evidence type="ECO:0000313" key="2">
    <source>
        <dbReference type="Proteomes" id="UP001085076"/>
    </source>
</evidence>
<comment type="caution">
    <text evidence="1">The sequence shown here is derived from an EMBL/GenBank/DDBJ whole genome shotgun (WGS) entry which is preliminary data.</text>
</comment>
<sequence length="163" mass="17021">MGLIASKKVEETIASSPAFTAACDSIYADCLSEAQHAFPGLRRYQLPDAAVRLRASLSTTIPLIHRWVPSPPSQAQVDAALRRLDPNAEWENLSPNEFQSFAAELFRESVVSGVSAAVIQRVSIGAASIGGIGIASHAGAGLVGRMIGVYVAGVAAAVYLSLS</sequence>
<dbReference type="PROSITE" id="PS51257">
    <property type="entry name" value="PROKAR_LIPOPROTEIN"/>
    <property type="match status" value="1"/>
</dbReference>
<gene>
    <name evidence="1" type="ORF">J5N97_020983</name>
</gene>
<dbReference type="Proteomes" id="UP001085076">
    <property type="component" value="Miscellaneous, Linkage group lg05"/>
</dbReference>
<accession>A0A9D5HDW5</accession>
<keyword evidence="2" id="KW-1185">Reference proteome</keyword>
<dbReference type="EMBL" id="JAGGNH010000005">
    <property type="protein sequence ID" value="KAJ0973024.1"/>
    <property type="molecule type" value="Genomic_DNA"/>
</dbReference>
<dbReference type="AlphaFoldDB" id="A0A9D5HDW5"/>
<organism evidence="1 2">
    <name type="scientific">Dioscorea zingiberensis</name>
    <dbReference type="NCBI Taxonomy" id="325984"/>
    <lineage>
        <taxon>Eukaryota</taxon>
        <taxon>Viridiplantae</taxon>
        <taxon>Streptophyta</taxon>
        <taxon>Embryophyta</taxon>
        <taxon>Tracheophyta</taxon>
        <taxon>Spermatophyta</taxon>
        <taxon>Magnoliopsida</taxon>
        <taxon>Liliopsida</taxon>
        <taxon>Dioscoreales</taxon>
        <taxon>Dioscoreaceae</taxon>
        <taxon>Dioscorea</taxon>
    </lineage>
</organism>
<evidence type="ECO:0000313" key="1">
    <source>
        <dbReference type="EMBL" id="KAJ0973024.1"/>
    </source>
</evidence>